<evidence type="ECO:0000313" key="7">
    <source>
        <dbReference type="EMBL" id="MBB6551779.1"/>
    </source>
</evidence>
<keyword evidence="2" id="KW-0805">Transcription regulation</keyword>
<evidence type="ECO:0000256" key="2">
    <source>
        <dbReference type="ARBA" id="ARBA00023015"/>
    </source>
</evidence>
<feature type="DNA-binding region" description="OmpR/PhoB-type" evidence="5">
    <location>
        <begin position="1"/>
        <end position="87"/>
    </location>
</feature>
<dbReference type="SMART" id="SM00028">
    <property type="entry name" value="TPR"/>
    <property type="match status" value="7"/>
</dbReference>
<dbReference type="InterPro" id="IPR019734">
    <property type="entry name" value="TPR_rpt"/>
</dbReference>
<dbReference type="Pfam" id="PF00931">
    <property type="entry name" value="NB-ARC"/>
    <property type="match status" value="1"/>
</dbReference>
<dbReference type="EMBL" id="JACHMI010000001">
    <property type="protein sequence ID" value="MBB6551779.1"/>
    <property type="molecule type" value="Genomic_DNA"/>
</dbReference>
<dbReference type="InterPro" id="IPR036388">
    <property type="entry name" value="WH-like_DNA-bd_sf"/>
</dbReference>
<proteinExistence type="inferred from homology"/>
<dbReference type="Gene3D" id="1.10.10.10">
    <property type="entry name" value="Winged helix-like DNA-binding domain superfamily/Winged helix DNA-binding domain"/>
    <property type="match status" value="1"/>
</dbReference>
<dbReference type="Proteomes" id="UP000565579">
    <property type="component" value="Unassembled WGS sequence"/>
</dbReference>
<evidence type="ECO:0000259" key="6">
    <source>
        <dbReference type="PROSITE" id="PS51755"/>
    </source>
</evidence>
<feature type="domain" description="OmpR/PhoB-type" evidence="6">
    <location>
        <begin position="1"/>
        <end position="87"/>
    </location>
</feature>
<dbReference type="SUPFAM" id="SSF46894">
    <property type="entry name" value="C-terminal effector domain of the bipartite response regulators"/>
    <property type="match status" value="1"/>
</dbReference>
<dbReference type="GO" id="GO:0006355">
    <property type="term" value="P:regulation of DNA-templated transcription"/>
    <property type="evidence" value="ECO:0007669"/>
    <property type="project" value="InterPro"/>
</dbReference>
<dbReference type="InterPro" id="IPR027417">
    <property type="entry name" value="P-loop_NTPase"/>
</dbReference>
<evidence type="ECO:0000313" key="8">
    <source>
        <dbReference type="Proteomes" id="UP000565579"/>
    </source>
</evidence>
<dbReference type="Pfam" id="PF13424">
    <property type="entry name" value="TPR_12"/>
    <property type="match status" value="2"/>
</dbReference>
<keyword evidence="8" id="KW-1185">Reference proteome</keyword>
<keyword evidence="3 5" id="KW-0238">DNA-binding</keyword>
<dbReference type="GO" id="GO:0000160">
    <property type="term" value="P:phosphorelay signal transduction system"/>
    <property type="evidence" value="ECO:0007669"/>
    <property type="project" value="InterPro"/>
</dbReference>
<reference evidence="7 8" key="1">
    <citation type="submission" date="2020-08" db="EMBL/GenBank/DDBJ databases">
        <title>Sequencing the genomes of 1000 actinobacteria strains.</title>
        <authorList>
            <person name="Klenk H.-P."/>
        </authorList>
    </citation>
    <scope>NUCLEOTIDE SEQUENCE [LARGE SCALE GENOMIC DNA]</scope>
    <source>
        <strain evidence="7 8">DSM 43768</strain>
    </source>
</reference>
<dbReference type="GO" id="GO:0043531">
    <property type="term" value="F:ADP binding"/>
    <property type="evidence" value="ECO:0007669"/>
    <property type="project" value="InterPro"/>
</dbReference>
<dbReference type="Pfam" id="PF03704">
    <property type="entry name" value="BTAD"/>
    <property type="match status" value="1"/>
</dbReference>
<dbReference type="SMART" id="SM01043">
    <property type="entry name" value="BTAD"/>
    <property type="match status" value="1"/>
</dbReference>
<protein>
    <submittedName>
        <fullName evidence="7">DNA-binding SARP family transcriptional activator</fullName>
    </submittedName>
</protein>
<name>A0A7X0NYI8_9ACTN</name>
<dbReference type="InterPro" id="IPR011990">
    <property type="entry name" value="TPR-like_helical_dom_sf"/>
</dbReference>
<dbReference type="InterPro" id="IPR005158">
    <property type="entry name" value="BTAD"/>
</dbReference>
<dbReference type="InterPro" id="IPR051677">
    <property type="entry name" value="AfsR-DnrI-RedD_regulator"/>
</dbReference>
<dbReference type="Gene3D" id="1.25.40.10">
    <property type="entry name" value="Tetratricopeptide repeat domain"/>
    <property type="match status" value="3"/>
</dbReference>
<dbReference type="SMART" id="SM00862">
    <property type="entry name" value="Trans_reg_C"/>
    <property type="match status" value="1"/>
</dbReference>
<evidence type="ECO:0000256" key="5">
    <source>
        <dbReference type="PROSITE-ProRule" id="PRU01091"/>
    </source>
</evidence>
<dbReference type="CDD" id="cd15831">
    <property type="entry name" value="BTAD"/>
    <property type="match status" value="1"/>
</dbReference>
<dbReference type="RefSeq" id="WP_221525113.1">
    <property type="nucleotide sequence ID" value="NZ_BAAAXY010000058.1"/>
</dbReference>
<dbReference type="GO" id="GO:0003677">
    <property type="term" value="F:DNA binding"/>
    <property type="evidence" value="ECO:0007669"/>
    <property type="project" value="UniProtKB-UniRule"/>
</dbReference>
<accession>A0A7X0NYI8</accession>
<dbReference type="SUPFAM" id="SSF48452">
    <property type="entry name" value="TPR-like"/>
    <property type="match status" value="3"/>
</dbReference>
<dbReference type="PANTHER" id="PTHR35807">
    <property type="entry name" value="TRANSCRIPTIONAL REGULATOR REDD-RELATED"/>
    <property type="match status" value="1"/>
</dbReference>
<dbReference type="InterPro" id="IPR016032">
    <property type="entry name" value="Sig_transdc_resp-reg_C-effctor"/>
</dbReference>
<evidence type="ECO:0000256" key="1">
    <source>
        <dbReference type="ARBA" id="ARBA00005820"/>
    </source>
</evidence>
<dbReference type="Pfam" id="PF00486">
    <property type="entry name" value="Trans_reg_C"/>
    <property type="match status" value="1"/>
</dbReference>
<gene>
    <name evidence="7" type="ORF">HD593_006574</name>
</gene>
<dbReference type="PANTHER" id="PTHR35807:SF1">
    <property type="entry name" value="TRANSCRIPTIONAL REGULATOR REDD"/>
    <property type="match status" value="1"/>
</dbReference>
<comment type="caution">
    <text evidence="7">The sequence shown here is derived from an EMBL/GenBank/DDBJ whole genome shotgun (WGS) entry which is preliminary data.</text>
</comment>
<organism evidence="7 8">
    <name type="scientific">Nonomuraea rubra</name>
    <dbReference type="NCBI Taxonomy" id="46180"/>
    <lineage>
        <taxon>Bacteria</taxon>
        <taxon>Bacillati</taxon>
        <taxon>Actinomycetota</taxon>
        <taxon>Actinomycetes</taxon>
        <taxon>Streptosporangiales</taxon>
        <taxon>Streptosporangiaceae</taxon>
        <taxon>Nonomuraea</taxon>
    </lineage>
</organism>
<comment type="similarity">
    <text evidence="1">Belongs to the AfsR/DnrI/RedD regulatory family.</text>
</comment>
<dbReference type="SUPFAM" id="SSF52540">
    <property type="entry name" value="P-loop containing nucleoside triphosphate hydrolases"/>
    <property type="match status" value="1"/>
</dbReference>
<dbReference type="PRINTS" id="PR00364">
    <property type="entry name" value="DISEASERSIST"/>
</dbReference>
<evidence type="ECO:0000256" key="3">
    <source>
        <dbReference type="ARBA" id="ARBA00023125"/>
    </source>
</evidence>
<dbReference type="AlphaFoldDB" id="A0A7X0NYI8"/>
<sequence>MLGPVEVWDGDRRLQLGGPKPRALLAALLLQAGQVVSVDRLVDLIWGECAPGTARGQIQTYVSALRQKLGDRTASIETRPPGYLFRLGDNVLDAQLFEQYVAEGRQAARAERYQDAAGALRAAEAQWRGPALGGIGEVLYVDAARLAELRLSVLEERIDAELILGRQAELVAELTSLVAAHPTRERLRGQLMTTLYRLGRAPEALASYDEGRQSLAEGLGIDPGPHLRALHQAILLDDTTVLGVAPAGPRPPAPAPVQIQVVPAQLPAEVPAFVGRAGLVAGLTPLLTAKHSAPPVLVISGKGGVGKSAAAVHLGHRVTENYPDGQLFADLRGTTSTPATTAEVLSRFLRALDVPYNAQPESPQDQADLYRSLLARRRVLVVLDDARDEQQIRPLLPGGAGCAVLITSRRRLAGLAFAQLTSLDVLGTESALELLGSVVGAERVAAEPAAALEIVRLCGLLPLAVRTAGARLVTRRHWTLAAMAERLADERVRLDELAAGDVAVRASVGLSYRSLDPQAQQAFRRLGLLGTPDFAGWVVAPLLDVPLRDAEDVLERLLDAQLVDSAAVDATGQLRYRLHELLRVFAAECAQAHDTAAERESALSRVLGSWLWLIAETGSRAPSGELELAEFTDSAYPVDARVARLLLADPAAWLEAEGPALIVAVARAARLDLDVAVCELATALSFAHLFVANRLGDWRAALDAALDAARRAGNQQGEARLLAGLSQIHFSMDRFEQAREHQTAALAMFRQTGDLRGEAVVLTGLGYTCRESCLLREGLDHLARSVEAFERLGDDLGLGAAARAAAAIHLELGDYEDAWQQLDRAMAAYSRSGSRRGQALTLRTRSTVHRALGDYAPAAELAARALEMLREVGEPLMIAYAIQAVAKVEIRRGHPAATLPSLVEALEVCRSRSDRYGEALMLRTIGEVHLAEGQLDLAEAHLDQAMAISEEIRTPLPAARAARDLSAVLAARGDTDAAETVLKAALEVFTRHGARESKELSTH</sequence>
<dbReference type="PROSITE" id="PS51755">
    <property type="entry name" value="OMPR_PHOB"/>
    <property type="match status" value="1"/>
</dbReference>
<keyword evidence="4" id="KW-0804">Transcription</keyword>
<dbReference type="Gene3D" id="3.40.50.300">
    <property type="entry name" value="P-loop containing nucleotide triphosphate hydrolases"/>
    <property type="match status" value="1"/>
</dbReference>
<evidence type="ECO:0000256" key="4">
    <source>
        <dbReference type="ARBA" id="ARBA00023163"/>
    </source>
</evidence>
<dbReference type="InterPro" id="IPR001867">
    <property type="entry name" value="OmpR/PhoB-type_DNA-bd"/>
</dbReference>
<dbReference type="InterPro" id="IPR002182">
    <property type="entry name" value="NB-ARC"/>
</dbReference>